<comment type="caution">
    <text evidence="1">The sequence shown here is derived from an EMBL/GenBank/DDBJ whole genome shotgun (WGS) entry which is preliminary data.</text>
</comment>
<organism evidence="1">
    <name type="scientific">Tanacetum cinerariifolium</name>
    <name type="common">Dalmatian daisy</name>
    <name type="synonym">Chrysanthemum cinerariifolium</name>
    <dbReference type="NCBI Taxonomy" id="118510"/>
    <lineage>
        <taxon>Eukaryota</taxon>
        <taxon>Viridiplantae</taxon>
        <taxon>Streptophyta</taxon>
        <taxon>Embryophyta</taxon>
        <taxon>Tracheophyta</taxon>
        <taxon>Spermatophyta</taxon>
        <taxon>Magnoliopsida</taxon>
        <taxon>eudicotyledons</taxon>
        <taxon>Gunneridae</taxon>
        <taxon>Pentapetalae</taxon>
        <taxon>asterids</taxon>
        <taxon>campanulids</taxon>
        <taxon>Asterales</taxon>
        <taxon>Asteraceae</taxon>
        <taxon>Asteroideae</taxon>
        <taxon>Anthemideae</taxon>
        <taxon>Anthemidinae</taxon>
        <taxon>Tanacetum</taxon>
    </lineage>
</organism>
<gene>
    <name evidence="1" type="ORF">Tci_222450</name>
</gene>
<dbReference type="AlphaFoldDB" id="A0A699GW23"/>
<protein>
    <submittedName>
        <fullName evidence="1">Uncharacterized protein</fullName>
    </submittedName>
</protein>
<accession>A0A699GW23</accession>
<sequence>MQKEQKRKGDIQGVTPQIDHHFCYKCGDSLDDFFCHRYTCEFCRNGAHDGYNCPSHVPFIQTLSSFPQQYPCCKDCGGPHKTYQCQPMNYYEFNPCYDSNYFTFDHIEPPQYPISPSLNIQNKHDNHELFITKLIQQKLQNEYAQPFSPIAITFDLPTIETKDSLRLGDEHLDTILATESDEFIKSSVENLFPNPSESEDLSDNECDVPTCYDFTTFSNLLFDADDDFTSSDNESFSDDDISKEIYSNPLFDEEFISMKMDPHHFNFESDLIESLLNHDSSIISSPLKIDSLLNEFAEFISENSDAEIESFSPSPVHVEDSDSPMEEIDLSFTPDDSMPPGIENDDYDSEGIIFILNELLSNDSLSLPENESFHFDIPSSSRPPAKPLDDDSGILTVKMIGDISEHDVPMPRLLPTQPTIVSNQEKSPHLLSHWGFKASQLHSESQMMIYGRNTVILDVLFLHFYPP</sequence>
<evidence type="ECO:0000313" key="1">
    <source>
        <dbReference type="EMBL" id="GEW50474.1"/>
    </source>
</evidence>
<name>A0A699GW23_TANCI</name>
<dbReference type="EMBL" id="BKCJ010061190">
    <property type="protein sequence ID" value="GEW50474.1"/>
    <property type="molecule type" value="Genomic_DNA"/>
</dbReference>
<reference evidence="1" key="1">
    <citation type="journal article" date="2019" name="Sci. Rep.">
        <title>Draft genome of Tanacetum cinerariifolium, the natural source of mosquito coil.</title>
        <authorList>
            <person name="Yamashiro T."/>
            <person name="Shiraishi A."/>
            <person name="Satake H."/>
            <person name="Nakayama K."/>
        </authorList>
    </citation>
    <scope>NUCLEOTIDE SEQUENCE</scope>
</reference>
<proteinExistence type="predicted"/>